<evidence type="ECO:0000313" key="3">
    <source>
        <dbReference type="Proteomes" id="UP000828390"/>
    </source>
</evidence>
<evidence type="ECO:0000313" key="2">
    <source>
        <dbReference type="EMBL" id="KAH3828929.1"/>
    </source>
</evidence>
<protein>
    <submittedName>
        <fullName evidence="2">Uncharacterized protein</fullName>
    </submittedName>
</protein>
<gene>
    <name evidence="2" type="ORF">DPMN_130914</name>
</gene>
<comment type="caution">
    <text evidence="2">The sequence shown here is derived from an EMBL/GenBank/DDBJ whole genome shotgun (WGS) entry which is preliminary data.</text>
</comment>
<organism evidence="2 3">
    <name type="scientific">Dreissena polymorpha</name>
    <name type="common">Zebra mussel</name>
    <name type="synonym">Mytilus polymorpha</name>
    <dbReference type="NCBI Taxonomy" id="45954"/>
    <lineage>
        <taxon>Eukaryota</taxon>
        <taxon>Metazoa</taxon>
        <taxon>Spiralia</taxon>
        <taxon>Lophotrochozoa</taxon>
        <taxon>Mollusca</taxon>
        <taxon>Bivalvia</taxon>
        <taxon>Autobranchia</taxon>
        <taxon>Heteroconchia</taxon>
        <taxon>Euheterodonta</taxon>
        <taxon>Imparidentia</taxon>
        <taxon>Neoheterodontei</taxon>
        <taxon>Myida</taxon>
        <taxon>Dreissenoidea</taxon>
        <taxon>Dreissenidae</taxon>
        <taxon>Dreissena</taxon>
    </lineage>
</organism>
<accession>A0A9D4H8M3</accession>
<sequence>MKIAVALFMLAVAASVPQVKGQNWMMNYLMMQNLLGDSTSQSAGANTAAGAGTTGTPIANWKWIRSICSSRRRPAKQPVVPNECYDRRIWRYALLLKTKLNKKFNSSE</sequence>
<feature type="chain" id="PRO_5038825407" evidence="1">
    <location>
        <begin position="22"/>
        <end position="108"/>
    </location>
</feature>
<keyword evidence="3" id="KW-1185">Reference proteome</keyword>
<reference evidence="2" key="1">
    <citation type="journal article" date="2019" name="bioRxiv">
        <title>The Genome of the Zebra Mussel, Dreissena polymorpha: A Resource for Invasive Species Research.</title>
        <authorList>
            <person name="McCartney M.A."/>
            <person name="Auch B."/>
            <person name="Kono T."/>
            <person name="Mallez S."/>
            <person name="Zhang Y."/>
            <person name="Obille A."/>
            <person name="Becker A."/>
            <person name="Abrahante J.E."/>
            <person name="Garbe J."/>
            <person name="Badalamenti J.P."/>
            <person name="Herman A."/>
            <person name="Mangelson H."/>
            <person name="Liachko I."/>
            <person name="Sullivan S."/>
            <person name="Sone E.D."/>
            <person name="Koren S."/>
            <person name="Silverstein K.A.T."/>
            <person name="Beckman K.B."/>
            <person name="Gohl D.M."/>
        </authorList>
    </citation>
    <scope>NUCLEOTIDE SEQUENCE</scope>
    <source>
        <strain evidence="2">Duluth1</strain>
        <tissue evidence="2">Whole animal</tissue>
    </source>
</reference>
<name>A0A9D4H8M3_DREPO</name>
<proteinExistence type="predicted"/>
<feature type="signal peptide" evidence="1">
    <location>
        <begin position="1"/>
        <end position="21"/>
    </location>
</feature>
<reference evidence="2" key="2">
    <citation type="submission" date="2020-11" db="EMBL/GenBank/DDBJ databases">
        <authorList>
            <person name="McCartney M.A."/>
            <person name="Auch B."/>
            <person name="Kono T."/>
            <person name="Mallez S."/>
            <person name="Becker A."/>
            <person name="Gohl D.M."/>
            <person name="Silverstein K.A.T."/>
            <person name="Koren S."/>
            <person name="Bechman K.B."/>
            <person name="Herman A."/>
            <person name="Abrahante J.E."/>
            <person name="Garbe J."/>
        </authorList>
    </citation>
    <scope>NUCLEOTIDE SEQUENCE</scope>
    <source>
        <strain evidence="2">Duluth1</strain>
        <tissue evidence="2">Whole animal</tissue>
    </source>
</reference>
<evidence type="ECO:0000256" key="1">
    <source>
        <dbReference type="SAM" id="SignalP"/>
    </source>
</evidence>
<dbReference type="AlphaFoldDB" id="A0A9D4H8M3"/>
<keyword evidence="1" id="KW-0732">Signal</keyword>
<dbReference type="Proteomes" id="UP000828390">
    <property type="component" value="Unassembled WGS sequence"/>
</dbReference>
<dbReference type="EMBL" id="JAIWYP010000005">
    <property type="protein sequence ID" value="KAH3828929.1"/>
    <property type="molecule type" value="Genomic_DNA"/>
</dbReference>